<evidence type="ECO:0000256" key="18">
    <source>
        <dbReference type="SAM" id="Phobius"/>
    </source>
</evidence>
<sequence length="608" mass="66738">MGYERLEPSKPTGSVTTTTSPPAPNHHQISTSAQPETTNRRRKKLLISSIVLAFVLILAAAIFAGIRTQVKSGQHVPGLARKPSQAISKACESTRYPELCVDSLMDFPGSLAASSTKDLIHVTVNMTLHHFSHALYSSSAFSFIDMPPRVRSAYDSCLELLDDSVDALSRALSSVVSSGTQAKPQDVTTWLSTALTNQDTCAEGFDGVDDGGVKNQMTAALKNLSELVSNCLAIFAANGDGDGNDFAGVPIQNRRLLEVREDEKFPTWLEERSERELLEMPVSQIQADIIVSQDGNGTCKTISEAIKKAPEHSPRRTIIYVKAGRYEENNLKVGRKKINLMFVGDGKGKTIISGGKSIFDNITTFHTATFAATGAGFIARDITFQNWAGPEKHQAVALRIGADHAVIYRCNIIGYQDTLYVHSNRQFFRECDIYGTVDFIFGNAAVVLQNCSIYARKPMAFQKNTITAQNRKDPNQNTGISIHASRVLAAGDLQTYLASNNTNGTVQTYLGRPWKLFSRTVYMLSFIGNHVHTRGWLEWNTTFALDTLYYGEYLNTGPGSVLAQRVNWPGYRVINSTAEANRFTVAEFIYGSSWLPSTGVSFLAGLNI</sequence>
<dbReference type="Gene3D" id="2.160.20.10">
    <property type="entry name" value="Single-stranded right-handed beta-helix, Pectin lyase-like"/>
    <property type="match status" value="1"/>
</dbReference>
<comment type="caution">
    <text evidence="20">The sequence shown here is derived from an EMBL/GenBank/DDBJ whole genome shotgun (WGS) entry which is preliminary data.</text>
</comment>
<dbReference type="GO" id="GO:0016020">
    <property type="term" value="C:membrane"/>
    <property type="evidence" value="ECO:0007669"/>
    <property type="project" value="UniProtKB-SubCell"/>
</dbReference>
<evidence type="ECO:0000256" key="4">
    <source>
        <dbReference type="ARBA" id="ARBA00007786"/>
    </source>
</evidence>
<feature type="compositionally biased region" description="Polar residues" evidence="17">
    <location>
        <begin position="27"/>
        <end position="37"/>
    </location>
</feature>
<evidence type="ECO:0000256" key="14">
    <source>
        <dbReference type="ARBA" id="ARBA00057335"/>
    </source>
</evidence>
<comment type="similarity">
    <text evidence="4">In the C-terminal section; belongs to the pectinesterase family.</text>
</comment>
<keyword evidence="8 18" id="KW-1133">Transmembrane helix</keyword>
<evidence type="ECO:0000256" key="5">
    <source>
        <dbReference type="ARBA" id="ARBA00013229"/>
    </source>
</evidence>
<evidence type="ECO:0000256" key="16">
    <source>
        <dbReference type="RuleBase" id="RU000589"/>
    </source>
</evidence>
<dbReference type="NCBIfam" id="TIGR01614">
    <property type="entry name" value="PME_inhib"/>
    <property type="match status" value="1"/>
</dbReference>
<dbReference type="InterPro" id="IPR012334">
    <property type="entry name" value="Pectin_lyas_fold"/>
</dbReference>
<dbReference type="Proteomes" id="UP000489600">
    <property type="component" value="Unassembled WGS sequence"/>
</dbReference>
<dbReference type="InterPro" id="IPR011050">
    <property type="entry name" value="Pectin_lyase_fold/virulence"/>
</dbReference>
<dbReference type="InterPro" id="IPR035513">
    <property type="entry name" value="Invertase/methylesterase_inhib"/>
</dbReference>
<accession>A0A565BUI3</accession>
<name>A0A565BUI3_9BRAS</name>
<dbReference type="OrthoDB" id="2019149at2759"/>
<dbReference type="GO" id="GO:0042545">
    <property type="term" value="P:cell wall modification"/>
    <property type="evidence" value="ECO:0007669"/>
    <property type="project" value="UniProtKB-UniRule"/>
</dbReference>
<evidence type="ECO:0000313" key="20">
    <source>
        <dbReference type="EMBL" id="VVB05032.1"/>
    </source>
</evidence>
<evidence type="ECO:0000256" key="11">
    <source>
        <dbReference type="ARBA" id="ARBA00023157"/>
    </source>
</evidence>
<protein>
    <recommendedName>
        <fullName evidence="5 16">Pectinesterase</fullName>
        <ecNumber evidence="5 16">3.1.1.11</ecNumber>
    </recommendedName>
</protein>
<keyword evidence="6 18" id="KW-0812">Transmembrane</keyword>
<comment type="function">
    <text evidence="14">Acts in the modification of cell walls via demethylesterification of cell wall pectin.</text>
</comment>
<dbReference type="EC" id="3.1.1.11" evidence="5 16"/>
<dbReference type="Pfam" id="PF04043">
    <property type="entry name" value="PMEI"/>
    <property type="match status" value="1"/>
</dbReference>
<feature type="compositionally biased region" description="Low complexity" evidence="17">
    <location>
        <begin position="9"/>
        <end position="20"/>
    </location>
</feature>
<comment type="similarity">
    <text evidence="3">In the N-terminal section; belongs to the PMEI family.</text>
</comment>
<dbReference type="InterPro" id="IPR033131">
    <property type="entry name" value="Pectinesterase_Asp_AS"/>
</dbReference>
<dbReference type="GO" id="GO:0045490">
    <property type="term" value="P:pectin catabolic process"/>
    <property type="evidence" value="ECO:0007669"/>
    <property type="project" value="UniProtKB-UniRule"/>
</dbReference>
<evidence type="ECO:0000256" key="12">
    <source>
        <dbReference type="ARBA" id="ARBA00023316"/>
    </source>
</evidence>
<evidence type="ECO:0000256" key="17">
    <source>
        <dbReference type="SAM" id="MobiDB-lite"/>
    </source>
</evidence>
<keyword evidence="7 16" id="KW-0378">Hydrolase</keyword>
<comment type="subcellular location">
    <subcellularLocation>
        <location evidence="1">Membrane</location>
        <topology evidence="1">Single-pass membrane protein</topology>
    </subcellularLocation>
</comment>
<reference evidence="20" key="1">
    <citation type="submission" date="2019-07" db="EMBL/GenBank/DDBJ databases">
        <authorList>
            <person name="Dittberner H."/>
        </authorList>
    </citation>
    <scope>NUCLEOTIDE SEQUENCE [LARGE SCALE GENOMIC DNA]</scope>
</reference>
<dbReference type="InterPro" id="IPR006501">
    <property type="entry name" value="Pectinesterase_inhib_dom"/>
</dbReference>
<evidence type="ECO:0000256" key="3">
    <source>
        <dbReference type="ARBA" id="ARBA00006027"/>
    </source>
</evidence>
<keyword evidence="10 18" id="KW-0472">Membrane</keyword>
<dbReference type="Pfam" id="PF01095">
    <property type="entry name" value="Pectinesterase"/>
    <property type="match status" value="1"/>
</dbReference>
<dbReference type="GO" id="GO:0004857">
    <property type="term" value="F:enzyme inhibitor activity"/>
    <property type="evidence" value="ECO:0007669"/>
    <property type="project" value="InterPro"/>
</dbReference>
<keyword evidence="21" id="KW-1185">Reference proteome</keyword>
<dbReference type="PROSITE" id="PS00503">
    <property type="entry name" value="PECTINESTERASE_2"/>
    <property type="match status" value="1"/>
</dbReference>
<evidence type="ECO:0000256" key="9">
    <source>
        <dbReference type="ARBA" id="ARBA00023085"/>
    </source>
</evidence>
<dbReference type="Gene3D" id="1.20.140.40">
    <property type="entry name" value="Invertase/pectin methylesterase inhibitor family protein"/>
    <property type="match status" value="1"/>
</dbReference>
<evidence type="ECO:0000256" key="6">
    <source>
        <dbReference type="ARBA" id="ARBA00022692"/>
    </source>
</evidence>
<dbReference type="SMART" id="SM00856">
    <property type="entry name" value="PMEI"/>
    <property type="match status" value="1"/>
</dbReference>
<dbReference type="CDD" id="cd15798">
    <property type="entry name" value="PMEI-like_3"/>
    <property type="match status" value="1"/>
</dbReference>
<dbReference type="FunFam" id="2.160.20.10:FF:000001">
    <property type="entry name" value="Pectinesterase"/>
    <property type="match status" value="1"/>
</dbReference>
<dbReference type="EMBL" id="CABITT030000005">
    <property type="protein sequence ID" value="VVB05032.1"/>
    <property type="molecule type" value="Genomic_DNA"/>
</dbReference>
<dbReference type="InterPro" id="IPR000070">
    <property type="entry name" value="Pectinesterase_cat"/>
</dbReference>
<evidence type="ECO:0000256" key="7">
    <source>
        <dbReference type="ARBA" id="ARBA00022801"/>
    </source>
</evidence>
<dbReference type="PANTHER" id="PTHR31707">
    <property type="entry name" value="PECTINESTERASE"/>
    <property type="match status" value="1"/>
</dbReference>
<gene>
    <name evidence="20" type="ORF">ANE_LOCUS15476</name>
</gene>
<comment type="catalytic activity">
    <reaction evidence="13 16">
        <text>[(1-&gt;4)-alpha-D-galacturonosyl methyl ester](n) + n H2O = [(1-&gt;4)-alpha-D-galacturonosyl](n) + n methanol + n H(+)</text>
        <dbReference type="Rhea" id="RHEA:22380"/>
        <dbReference type="Rhea" id="RHEA-COMP:14570"/>
        <dbReference type="Rhea" id="RHEA-COMP:14573"/>
        <dbReference type="ChEBI" id="CHEBI:15377"/>
        <dbReference type="ChEBI" id="CHEBI:15378"/>
        <dbReference type="ChEBI" id="CHEBI:17790"/>
        <dbReference type="ChEBI" id="CHEBI:140522"/>
        <dbReference type="ChEBI" id="CHEBI:140523"/>
        <dbReference type="EC" id="3.1.1.11"/>
    </reaction>
</comment>
<keyword evidence="11" id="KW-1015">Disulfide bond</keyword>
<evidence type="ECO:0000256" key="10">
    <source>
        <dbReference type="ARBA" id="ARBA00023136"/>
    </source>
</evidence>
<feature type="transmembrane region" description="Helical" evidence="18">
    <location>
        <begin position="45"/>
        <end position="66"/>
    </location>
</feature>
<evidence type="ECO:0000256" key="13">
    <source>
        <dbReference type="ARBA" id="ARBA00047928"/>
    </source>
</evidence>
<evidence type="ECO:0000313" key="21">
    <source>
        <dbReference type="Proteomes" id="UP000489600"/>
    </source>
</evidence>
<evidence type="ECO:0000256" key="1">
    <source>
        <dbReference type="ARBA" id="ARBA00004167"/>
    </source>
</evidence>
<keyword evidence="9 16" id="KW-0063">Aspartyl esterase</keyword>
<proteinExistence type="inferred from homology"/>
<dbReference type="SUPFAM" id="SSF101148">
    <property type="entry name" value="Plant invertase/pectin methylesterase inhibitor"/>
    <property type="match status" value="1"/>
</dbReference>
<feature type="region of interest" description="Disordered" evidence="17">
    <location>
        <begin position="1"/>
        <end position="38"/>
    </location>
</feature>
<comment type="pathway">
    <text evidence="2 16">Glycan metabolism; pectin degradation; 2-dehydro-3-deoxy-D-gluconate from pectin: step 1/5.</text>
</comment>
<dbReference type="AlphaFoldDB" id="A0A565BUI3"/>
<feature type="domain" description="Pectinesterase inhibitor" evidence="19">
    <location>
        <begin position="82"/>
        <end position="234"/>
    </location>
</feature>
<organism evidence="20 21">
    <name type="scientific">Arabis nemorensis</name>
    <dbReference type="NCBI Taxonomy" id="586526"/>
    <lineage>
        <taxon>Eukaryota</taxon>
        <taxon>Viridiplantae</taxon>
        <taxon>Streptophyta</taxon>
        <taxon>Embryophyta</taxon>
        <taxon>Tracheophyta</taxon>
        <taxon>Spermatophyta</taxon>
        <taxon>Magnoliopsida</taxon>
        <taxon>eudicotyledons</taxon>
        <taxon>Gunneridae</taxon>
        <taxon>Pentapetalae</taxon>
        <taxon>rosids</taxon>
        <taxon>malvids</taxon>
        <taxon>Brassicales</taxon>
        <taxon>Brassicaceae</taxon>
        <taxon>Arabideae</taxon>
        <taxon>Arabis</taxon>
    </lineage>
</organism>
<dbReference type="SUPFAM" id="SSF51126">
    <property type="entry name" value="Pectin lyase-like"/>
    <property type="match status" value="1"/>
</dbReference>
<evidence type="ECO:0000256" key="8">
    <source>
        <dbReference type="ARBA" id="ARBA00022989"/>
    </source>
</evidence>
<evidence type="ECO:0000259" key="19">
    <source>
        <dbReference type="SMART" id="SM00856"/>
    </source>
</evidence>
<dbReference type="UniPathway" id="UPA00545">
    <property type="reaction ID" value="UER00823"/>
</dbReference>
<feature type="active site" evidence="15">
    <location>
        <position position="438"/>
    </location>
</feature>
<keyword evidence="12" id="KW-0961">Cell wall biogenesis/degradation</keyword>
<dbReference type="GO" id="GO:0030599">
    <property type="term" value="F:pectinesterase activity"/>
    <property type="evidence" value="ECO:0007669"/>
    <property type="project" value="UniProtKB-UniRule"/>
</dbReference>
<evidence type="ECO:0000256" key="2">
    <source>
        <dbReference type="ARBA" id="ARBA00005184"/>
    </source>
</evidence>
<evidence type="ECO:0000256" key="15">
    <source>
        <dbReference type="PROSITE-ProRule" id="PRU10040"/>
    </source>
</evidence>
<dbReference type="FunFam" id="1.20.140.40:FF:000012">
    <property type="entry name" value="Pectinesterase"/>
    <property type="match status" value="1"/>
</dbReference>